<feature type="transmembrane region" description="Helical" evidence="6">
    <location>
        <begin position="70"/>
        <end position="91"/>
    </location>
</feature>
<feature type="transmembrane region" description="Helical" evidence="6">
    <location>
        <begin position="97"/>
        <end position="119"/>
    </location>
</feature>
<evidence type="ECO:0000256" key="1">
    <source>
        <dbReference type="ARBA" id="ARBA00004651"/>
    </source>
</evidence>
<gene>
    <name evidence="7" type="ORF">A2008_10280</name>
</gene>
<keyword evidence="2" id="KW-1003">Cell membrane</keyword>
<keyword evidence="4 6" id="KW-1133">Transmembrane helix</keyword>
<keyword evidence="3 6" id="KW-0812">Transmembrane</keyword>
<keyword evidence="5 6" id="KW-0472">Membrane</keyword>
<evidence type="ECO:0000313" key="8">
    <source>
        <dbReference type="Proteomes" id="UP000178735"/>
    </source>
</evidence>
<reference evidence="7 8" key="1">
    <citation type="journal article" date="2016" name="Nat. Commun.">
        <title>Thousands of microbial genomes shed light on interconnected biogeochemical processes in an aquifer system.</title>
        <authorList>
            <person name="Anantharaman K."/>
            <person name="Brown C.T."/>
            <person name="Hug L.A."/>
            <person name="Sharon I."/>
            <person name="Castelle C.J."/>
            <person name="Probst A.J."/>
            <person name="Thomas B.C."/>
            <person name="Singh A."/>
            <person name="Wilkins M.J."/>
            <person name="Karaoz U."/>
            <person name="Brodie E.L."/>
            <person name="Williams K.H."/>
            <person name="Hubbard S.S."/>
            <person name="Banfield J.F."/>
        </authorList>
    </citation>
    <scope>NUCLEOTIDE SEQUENCE [LARGE SCALE GENOMIC DNA]</scope>
</reference>
<dbReference type="AlphaFoldDB" id="A0A1F7WYV7"/>
<evidence type="ECO:0000256" key="4">
    <source>
        <dbReference type="ARBA" id="ARBA00022989"/>
    </source>
</evidence>
<comment type="subcellular location">
    <subcellularLocation>
        <location evidence="1">Cell membrane</location>
        <topology evidence="1">Multi-pass membrane protein</topology>
    </subcellularLocation>
</comment>
<dbReference type="GO" id="GO:0005886">
    <property type="term" value="C:plasma membrane"/>
    <property type="evidence" value="ECO:0007669"/>
    <property type="project" value="UniProtKB-SubCell"/>
</dbReference>
<dbReference type="STRING" id="1817813.A2008_10280"/>
<organism evidence="7 8">
    <name type="scientific">Candidatus Wallbacteria bacterium GWC2_49_35</name>
    <dbReference type="NCBI Taxonomy" id="1817813"/>
    <lineage>
        <taxon>Bacteria</taxon>
        <taxon>Candidatus Walliibacteriota</taxon>
    </lineage>
</organism>
<evidence type="ECO:0000256" key="3">
    <source>
        <dbReference type="ARBA" id="ARBA00022692"/>
    </source>
</evidence>
<protein>
    <submittedName>
        <fullName evidence="7">Uncharacterized protein</fullName>
    </submittedName>
</protein>
<evidence type="ECO:0000256" key="2">
    <source>
        <dbReference type="ARBA" id="ARBA00022475"/>
    </source>
</evidence>
<feature type="transmembrane region" description="Helical" evidence="6">
    <location>
        <begin position="32"/>
        <end position="49"/>
    </location>
</feature>
<dbReference type="Proteomes" id="UP000178735">
    <property type="component" value="Unassembled WGS sequence"/>
</dbReference>
<name>A0A1F7WYV7_9BACT</name>
<evidence type="ECO:0000256" key="5">
    <source>
        <dbReference type="ARBA" id="ARBA00023136"/>
    </source>
</evidence>
<evidence type="ECO:0000313" key="7">
    <source>
        <dbReference type="EMBL" id="OGM08022.1"/>
    </source>
</evidence>
<sequence>MKLEKTVYSISLVIAAIAAPPLYYFFGRPCLSGFFVGFALAMISFYSIIKTSYLVVPEAPGLKPGTRQKLIVAGVYFLKVGLFIAAMWFLAKSGSAAIIGFIGGFSALLPAVLIGGMLYRGETRIK</sequence>
<dbReference type="InterPro" id="IPR005598">
    <property type="entry name" value="ATP_synth_I"/>
</dbReference>
<evidence type="ECO:0000256" key="6">
    <source>
        <dbReference type="SAM" id="Phobius"/>
    </source>
</evidence>
<comment type="caution">
    <text evidence="7">The sequence shown here is derived from an EMBL/GenBank/DDBJ whole genome shotgun (WGS) entry which is preliminary data.</text>
</comment>
<dbReference type="Pfam" id="PF03899">
    <property type="entry name" value="ATP-synt_I"/>
    <property type="match status" value="1"/>
</dbReference>
<feature type="transmembrane region" description="Helical" evidence="6">
    <location>
        <begin position="7"/>
        <end position="26"/>
    </location>
</feature>
<proteinExistence type="predicted"/>
<accession>A0A1F7WYV7</accession>
<dbReference type="EMBL" id="MGFH01000026">
    <property type="protein sequence ID" value="OGM08022.1"/>
    <property type="molecule type" value="Genomic_DNA"/>
</dbReference>